<name>A0ABT9N9I7_9ACTO</name>
<dbReference type="CDD" id="cd05401">
    <property type="entry name" value="NT_GlnE_GlnD_like"/>
    <property type="match status" value="2"/>
</dbReference>
<evidence type="ECO:0000256" key="5">
    <source>
        <dbReference type="ARBA" id="ARBA00022842"/>
    </source>
</evidence>
<keyword evidence="2 9" id="KW-0548">Nucleotidyltransferase</keyword>
<dbReference type="EC" id="2.7.7.42" evidence="9"/>
<evidence type="ECO:0000313" key="9">
    <source>
        <dbReference type="EMBL" id="MDP9800193.1"/>
    </source>
</evidence>
<dbReference type="Gene3D" id="1.20.120.330">
    <property type="entry name" value="Nucleotidyltransferases domain 2"/>
    <property type="match status" value="2"/>
</dbReference>
<feature type="domain" description="Glutamate-ammonia ligase adenylyltransferase repeated" evidence="7">
    <location>
        <begin position="72"/>
        <end position="288"/>
    </location>
</feature>
<dbReference type="Gene3D" id="3.30.460.10">
    <property type="entry name" value="Beta Polymerase, domain 2"/>
    <property type="match status" value="2"/>
</dbReference>
<accession>A0ABT9N9I7</accession>
<protein>
    <submittedName>
        <fullName evidence="9">Glutamate-ammonia-ligase adenylyltransferase</fullName>
        <ecNumber evidence="9">2.7.7.42</ecNumber>
    </submittedName>
</protein>
<dbReference type="InterPro" id="IPR023057">
    <property type="entry name" value="GlnE"/>
</dbReference>
<dbReference type="SUPFAM" id="SSF81301">
    <property type="entry name" value="Nucleotidyltransferase"/>
    <property type="match status" value="2"/>
</dbReference>
<keyword evidence="3" id="KW-0547">Nucleotide-binding</keyword>
<feature type="domain" description="Glutamate-ammonia ligase adenylyltransferase repeated" evidence="7">
    <location>
        <begin position="556"/>
        <end position="780"/>
    </location>
</feature>
<evidence type="ECO:0000256" key="1">
    <source>
        <dbReference type="ARBA" id="ARBA00022679"/>
    </source>
</evidence>
<dbReference type="InterPro" id="IPR043519">
    <property type="entry name" value="NT_sf"/>
</dbReference>
<sequence>MRAPSLKSELRAAGFFDPARAESLLGTLDLSDEARASLVARLADVADPDLGLLAAVRLADVGVQLVSGSDALLAVAGFSQGALDLLVAHPQLASALNEPADLETVTRDGERAAALAALKGADPASEIREHYYRRLLAVLAADLLAGEDVFAQVARALTCVVGGALEAAWHASGAPASLAVIAMGKTGGEEINYISDVDLTYVLPDDATASDVAVATEAIGKISTLISAPGTWPALWEIDLALRPEGKDGPVVRTIASSLAYYKKWAENWEFQALLKARPIAGNLEVGRAYTDAVAPLVWDAASRTNFVESSRAMRQRVEAHLPAKLRAREIKLGEGSLRDVEFTVQLLQMVHGRGDHALRVRPTLDGIAALRDGSYISRTHAAKLDSAYRFLRNLEHRSQARRLRRTHQLPTDEATLRAIARSMGMRAAGDVDERFNATRAEVRALQQEIYYRPLLGVTAALAPDEVALEPEAAAARLLAIGFKNPQAAMANVAALTAGLSRTAAIQRHILPAMLEWFSRGPMPDRGLASYRTVSEGLGATSWFMRLLRDSALAAERMAHLLSTSQFVRDGMRDFAESVAWLDDDSLLVPKTREALGAELDAILDRRGPEAMAHAGRFLRRRELLRTAIADILGLIDRREIRRAVTNAAEVAVRAALRGARVVADDVEFGIIAMGRYGSSDLNYASDADVMFVFRGGEDARVAADAVAHAFIASLNSIDTEPPLPIDADLRPEGKSGALVRSLDGYRDYYAKWVDTWERQALLKARYAGGNHAIVEEFLAMIDPLRYPKKLNATEVQEIRLMKARIERDRTPRGTRGRHLKLGPGGLFDIEYAVQFLQLRWAHEYPQLRVTGTQEAIDAAAACGVLSSDDAEALRRAWNMADALRGANVLASGRTHGAKVDILPTDVDELGVIAALMGVPLEERHEMEETYLRRARIARGVVEKILFEED</sequence>
<dbReference type="SUPFAM" id="SSF81593">
    <property type="entry name" value="Nucleotidyltransferase substrate binding subunit/domain"/>
    <property type="match status" value="2"/>
</dbReference>
<keyword evidence="6" id="KW-0511">Multifunctional enzyme</keyword>
<dbReference type="GO" id="GO:0008882">
    <property type="term" value="F:[glutamate-ammonia-ligase] adenylyltransferase activity"/>
    <property type="evidence" value="ECO:0007669"/>
    <property type="project" value="UniProtKB-EC"/>
</dbReference>
<dbReference type="NCBIfam" id="NF010707">
    <property type="entry name" value="PRK14109.1"/>
    <property type="match status" value="1"/>
</dbReference>
<feature type="domain" description="PII-uridylyltransferase/Glutamine-synthetase adenylyltransferase" evidence="8">
    <location>
        <begin position="312"/>
        <end position="449"/>
    </location>
</feature>
<keyword evidence="1 9" id="KW-0808">Transferase</keyword>
<dbReference type="PANTHER" id="PTHR30621:SF0">
    <property type="entry name" value="BIFUNCTIONAL GLUTAMINE SYNTHETASE ADENYLYLTRANSFERASE_ADENYLYL-REMOVING ENZYME"/>
    <property type="match status" value="1"/>
</dbReference>
<dbReference type="Pfam" id="PF03710">
    <property type="entry name" value="GlnE"/>
    <property type="match status" value="2"/>
</dbReference>
<dbReference type="InterPro" id="IPR005190">
    <property type="entry name" value="GlnE_rpt_dom"/>
</dbReference>
<evidence type="ECO:0000256" key="2">
    <source>
        <dbReference type="ARBA" id="ARBA00022695"/>
    </source>
</evidence>
<feature type="domain" description="PII-uridylyltransferase/Glutamine-synthetase adenylyltransferase" evidence="8">
    <location>
        <begin position="801"/>
        <end position="940"/>
    </location>
</feature>
<keyword evidence="10" id="KW-1185">Reference proteome</keyword>
<evidence type="ECO:0000259" key="7">
    <source>
        <dbReference type="Pfam" id="PF03710"/>
    </source>
</evidence>
<dbReference type="Proteomes" id="UP001235966">
    <property type="component" value="Unassembled WGS sequence"/>
</dbReference>
<keyword evidence="5" id="KW-0460">Magnesium</keyword>
<evidence type="ECO:0000256" key="6">
    <source>
        <dbReference type="ARBA" id="ARBA00023268"/>
    </source>
</evidence>
<comment type="caution">
    <text evidence="9">The sequence shown here is derived from an EMBL/GenBank/DDBJ whole genome shotgun (WGS) entry which is preliminary data.</text>
</comment>
<evidence type="ECO:0000256" key="4">
    <source>
        <dbReference type="ARBA" id="ARBA00022840"/>
    </source>
</evidence>
<dbReference type="InterPro" id="IPR013546">
    <property type="entry name" value="PII_UdlTrfase/GS_AdlTrfase"/>
</dbReference>
<reference evidence="9 10" key="1">
    <citation type="submission" date="2023-07" db="EMBL/GenBank/DDBJ databases">
        <title>Sequencing the genomes of 1000 actinobacteria strains.</title>
        <authorList>
            <person name="Klenk H.-P."/>
        </authorList>
    </citation>
    <scope>NUCLEOTIDE SEQUENCE [LARGE SCALE GENOMIC DNA]</scope>
    <source>
        <strain evidence="9 10">DSM 102162</strain>
    </source>
</reference>
<evidence type="ECO:0000256" key="3">
    <source>
        <dbReference type="ARBA" id="ARBA00022741"/>
    </source>
</evidence>
<dbReference type="PANTHER" id="PTHR30621">
    <property type="entry name" value="GLUTAMINE SYNTHETASE ADENYLYLTRANSFERASE"/>
    <property type="match status" value="1"/>
</dbReference>
<proteinExistence type="predicted"/>
<gene>
    <name evidence="9" type="ORF">J2S49_000269</name>
</gene>
<evidence type="ECO:0000313" key="10">
    <source>
        <dbReference type="Proteomes" id="UP001235966"/>
    </source>
</evidence>
<organism evidence="9 10">
    <name type="scientific">Arcanobacterium wilhelmae</name>
    <dbReference type="NCBI Taxonomy" id="1803177"/>
    <lineage>
        <taxon>Bacteria</taxon>
        <taxon>Bacillati</taxon>
        <taxon>Actinomycetota</taxon>
        <taxon>Actinomycetes</taxon>
        <taxon>Actinomycetales</taxon>
        <taxon>Actinomycetaceae</taxon>
        <taxon>Arcanobacterium</taxon>
    </lineage>
</organism>
<evidence type="ECO:0000259" key="8">
    <source>
        <dbReference type="Pfam" id="PF08335"/>
    </source>
</evidence>
<dbReference type="Pfam" id="PF08335">
    <property type="entry name" value="GlnD_UR_UTase"/>
    <property type="match status" value="2"/>
</dbReference>
<keyword evidence="4" id="KW-0067">ATP-binding</keyword>
<dbReference type="EMBL" id="JAUSQW010000001">
    <property type="protein sequence ID" value="MDP9800193.1"/>
    <property type="molecule type" value="Genomic_DNA"/>
</dbReference>
<dbReference type="RefSeq" id="WP_278057592.1">
    <property type="nucleotide sequence ID" value="NZ_CP121247.1"/>
</dbReference>